<reference evidence="8 9" key="1">
    <citation type="submission" date="2018-02" db="EMBL/GenBank/DDBJ databases">
        <title>The genomes of Aspergillus section Nigri reveals drivers in fungal speciation.</title>
        <authorList>
            <consortium name="DOE Joint Genome Institute"/>
            <person name="Vesth T.C."/>
            <person name="Nybo J."/>
            <person name="Theobald S."/>
            <person name="Brandl J."/>
            <person name="Frisvad J.C."/>
            <person name="Nielsen K.F."/>
            <person name="Lyhne E.K."/>
            <person name="Kogle M.E."/>
            <person name="Kuo A."/>
            <person name="Riley R."/>
            <person name="Clum A."/>
            <person name="Nolan M."/>
            <person name="Lipzen A."/>
            <person name="Salamov A."/>
            <person name="Henrissat B."/>
            <person name="Wiebenga A."/>
            <person name="De vries R.P."/>
            <person name="Grigoriev I.V."/>
            <person name="Mortensen U.H."/>
            <person name="Andersen M.R."/>
            <person name="Baker S.E."/>
        </authorList>
    </citation>
    <scope>NUCLEOTIDE SEQUENCE [LARGE SCALE GENOMIC DNA]</scope>
    <source>
        <strain evidence="8 9">CBS 114.80</strain>
    </source>
</reference>
<keyword evidence="4" id="KW-0809">Transit peptide</keyword>
<comment type="subcellular location">
    <subcellularLocation>
        <location evidence="1">Mitochondrion</location>
    </subcellularLocation>
</comment>
<gene>
    <name evidence="8" type="ORF">BP00DRAFT_402499</name>
</gene>
<dbReference type="PANTHER" id="PTHR36091:SF1">
    <property type="entry name" value="ALTERED INHERITANCE OF MITOCHONDRIA PROTEIN 9, MITOCHONDRIAL"/>
    <property type="match status" value="1"/>
</dbReference>
<dbReference type="Proteomes" id="UP000248817">
    <property type="component" value="Unassembled WGS sequence"/>
</dbReference>
<sequence>MDDGREVLVNTPRTIAGSDRFATASEVATLKFVRQSTSLPVPRVLAWNTDSANEIGSEYIILEKTPGIALNEIWEGLSTLQRYSIIEKVVAMEKELACLEFPAYGALYLRGSEPANLRHYPIADARDSADSFCVGPLCNVRSEQSGVESPQDPGTSGPWASLAEFASSSNQLKTRSKQPCQKDDGGEVRSTVHENPGLPDPESLDLLESLSIILPILCADHRILKVSKPALWHPGLSLDNILVSATDPTRILGIIGWRSSAILPLFLQTRFPTFLATPPNYNPGDPLPSLAGFASWSPQQKQSALKAQDILARSRYYEMCIVEHDSHLTHEAMNLDRNLSGLFRCQDSLYLADGIPRLRSRLNSIAANWTGLGLPGTCPVTIRGGGSS</sequence>
<feature type="compositionally biased region" description="Basic and acidic residues" evidence="7">
    <location>
        <begin position="180"/>
        <end position="192"/>
    </location>
</feature>
<dbReference type="InterPro" id="IPR011009">
    <property type="entry name" value="Kinase-like_dom_sf"/>
</dbReference>
<evidence type="ECO:0000256" key="2">
    <source>
        <dbReference type="ARBA" id="ARBA00005543"/>
    </source>
</evidence>
<evidence type="ECO:0000313" key="8">
    <source>
        <dbReference type="EMBL" id="PYI28664.1"/>
    </source>
</evidence>
<dbReference type="AlphaFoldDB" id="A0A2V5I333"/>
<protein>
    <recommendedName>
        <fullName evidence="3">Altered inheritance of mitochondria protein 9, mitochondrial</fullName>
    </recommendedName>
    <alternativeName>
        <fullName evidence="6">Found in mitochondrial proteome protein 29</fullName>
    </alternativeName>
</protein>
<organism evidence="8 9">
    <name type="scientific">Aspergillus indologenus CBS 114.80</name>
    <dbReference type="NCBI Taxonomy" id="1450541"/>
    <lineage>
        <taxon>Eukaryota</taxon>
        <taxon>Fungi</taxon>
        <taxon>Dikarya</taxon>
        <taxon>Ascomycota</taxon>
        <taxon>Pezizomycotina</taxon>
        <taxon>Eurotiomycetes</taxon>
        <taxon>Eurotiomycetidae</taxon>
        <taxon>Eurotiales</taxon>
        <taxon>Aspergillaceae</taxon>
        <taxon>Aspergillus</taxon>
        <taxon>Aspergillus subgen. Circumdati</taxon>
    </lineage>
</organism>
<comment type="similarity">
    <text evidence="2">Belongs to the AIM9 family.</text>
</comment>
<evidence type="ECO:0000256" key="5">
    <source>
        <dbReference type="ARBA" id="ARBA00023128"/>
    </source>
</evidence>
<proteinExistence type="inferred from homology"/>
<evidence type="ECO:0000256" key="7">
    <source>
        <dbReference type="SAM" id="MobiDB-lite"/>
    </source>
</evidence>
<evidence type="ECO:0000256" key="3">
    <source>
        <dbReference type="ARBA" id="ARBA00016197"/>
    </source>
</evidence>
<evidence type="ECO:0000256" key="1">
    <source>
        <dbReference type="ARBA" id="ARBA00004173"/>
    </source>
</evidence>
<dbReference type="PANTHER" id="PTHR36091">
    <property type="entry name" value="ALTERED INHERITANCE OF MITOCHONDRIA PROTEIN 9, MITOCHONDRIAL"/>
    <property type="match status" value="1"/>
</dbReference>
<dbReference type="EMBL" id="KZ825544">
    <property type="protein sequence ID" value="PYI28664.1"/>
    <property type="molecule type" value="Genomic_DNA"/>
</dbReference>
<evidence type="ECO:0000256" key="6">
    <source>
        <dbReference type="ARBA" id="ARBA00031849"/>
    </source>
</evidence>
<name>A0A2V5I333_9EURO</name>
<feature type="region of interest" description="Disordered" evidence="7">
    <location>
        <begin position="173"/>
        <end position="200"/>
    </location>
</feature>
<dbReference type="InterPro" id="IPR051035">
    <property type="entry name" value="Mito_inheritance_9"/>
</dbReference>
<keyword evidence="5" id="KW-0496">Mitochondrion</keyword>
<keyword evidence="9" id="KW-1185">Reference proteome</keyword>
<dbReference type="SUPFAM" id="SSF56112">
    <property type="entry name" value="Protein kinase-like (PK-like)"/>
    <property type="match status" value="1"/>
</dbReference>
<dbReference type="GO" id="GO:0005739">
    <property type="term" value="C:mitochondrion"/>
    <property type="evidence" value="ECO:0007669"/>
    <property type="project" value="UniProtKB-SubCell"/>
</dbReference>
<accession>A0A2V5I333</accession>
<evidence type="ECO:0000256" key="4">
    <source>
        <dbReference type="ARBA" id="ARBA00022946"/>
    </source>
</evidence>
<evidence type="ECO:0000313" key="9">
    <source>
        <dbReference type="Proteomes" id="UP000248817"/>
    </source>
</evidence>